<dbReference type="GO" id="GO:0009103">
    <property type="term" value="P:lipopolysaccharide biosynthetic process"/>
    <property type="evidence" value="ECO:0007669"/>
    <property type="project" value="TreeGrafter"/>
</dbReference>
<dbReference type="GO" id="GO:0046872">
    <property type="term" value="F:metal ion binding"/>
    <property type="evidence" value="ECO:0007669"/>
    <property type="project" value="UniProtKB-KW"/>
</dbReference>
<keyword evidence="2" id="KW-1003">Cell membrane</keyword>
<keyword evidence="5 8" id="KW-1133">Transmembrane helix</keyword>
<dbReference type="PATRIC" id="fig|1618569.3.peg.640"/>
<evidence type="ECO:0000256" key="4">
    <source>
        <dbReference type="ARBA" id="ARBA00022692"/>
    </source>
</evidence>
<feature type="transmembrane region" description="Helical" evidence="8">
    <location>
        <begin position="6"/>
        <end position="32"/>
    </location>
</feature>
<dbReference type="GO" id="GO:0005886">
    <property type="term" value="C:plasma membrane"/>
    <property type="evidence" value="ECO:0007669"/>
    <property type="project" value="UniProtKB-SubCell"/>
</dbReference>
<evidence type="ECO:0000256" key="3">
    <source>
        <dbReference type="ARBA" id="ARBA00022679"/>
    </source>
</evidence>
<evidence type="ECO:0000256" key="6">
    <source>
        <dbReference type="ARBA" id="ARBA00023136"/>
    </source>
</evidence>
<evidence type="ECO:0000256" key="5">
    <source>
        <dbReference type="ARBA" id="ARBA00022989"/>
    </source>
</evidence>
<feature type="transmembrane region" description="Helical" evidence="8">
    <location>
        <begin position="234"/>
        <end position="253"/>
    </location>
</feature>
<proteinExistence type="predicted"/>
<evidence type="ECO:0000313" key="9">
    <source>
        <dbReference type="EMBL" id="KKQ74747.1"/>
    </source>
</evidence>
<sequence length="361" mass="39157">MEEVLSSVIIMPFFISLIATAIATPIAIVLLKKYKIVDDPSVRKHPGVIHTKPVPRGGGIPMFLGALLAGLIFLPINQTFAAIFLSASIALLVGVLDDIYDISPYKRFAANIFCALIIVGAGVSVNFITNPFGGILYLNEIGFAFAILGFQVHVLLSDIVTILWIVWVMNMLNWSKGVDGQMPGIVAIAAIFIGILSLRFGLSEELTKSTATLSFIIAGSAIGFLFYNFHPAKIFPGYGATAIYLLLAVASILSSAKLATAILVLGVPLIDGAFTIARRILTGNSPFWHDKKHLHHLLLSMGFKQRGIALFYWVISAIFGLISLFLSSKGKLFTIVMLVIIVGGTILFLNLLLRRKNEKNL</sequence>
<feature type="transmembrane region" description="Helical" evidence="8">
    <location>
        <begin position="53"/>
        <end position="74"/>
    </location>
</feature>
<feature type="transmembrane region" description="Helical" evidence="8">
    <location>
        <begin position="259"/>
        <end position="277"/>
    </location>
</feature>
<dbReference type="GO" id="GO:0044038">
    <property type="term" value="P:cell wall macromolecule biosynthetic process"/>
    <property type="evidence" value="ECO:0007669"/>
    <property type="project" value="TreeGrafter"/>
</dbReference>
<dbReference type="CDD" id="cd06853">
    <property type="entry name" value="GT_WecA_like"/>
    <property type="match status" value="1"/>
</dbReference>
<keyword evidence="3 9" id="KW-0808">Transferase</keyword>
<dbReference type="Proteomes" id="UP000034181">
    <property type="component" value="Unassembled WGS sequence"/>
</dbReference>
<accession>A0A0G0K7E1</accession>
<reference evidence="9 10" key="1">
    <citation type="journal article" date="2015" name="Nature">
        <title>rRNA introns, odd ribosomes, and small enigmatic genomes across a large radiation of phyla.</title>
        <authorList>
            <person name="Brown C.T."/>
            <person name="Hug L.A."/>
            <person name="Thomas B.C."/>
            <person name="Sharon I."/>
            <person name="Castelle C.J."/>
            <person name="Singh A."/>
            <person name="Wilkins M.J."/>
            <person name="Williams K.H."/>
            <person name="Banfield J.F."/>
        </authorList>
    </citation>
    <scope>NUCLEOTIDE SEQUENCE [LARGE SCALE GENOMIC DNA]</scope>
</reference>
<dbReference type="GO" id="GO:0016780">
    <property type="term" value="F:phosphotransferase activity, for other substituted phosphate groups"/>
    <property type="evidence" value="ECO:0007669"/>
    <property type="project" value="InterPro"/>
</dbReference>
<evidence type="ECO:0000256" key="8">
    <source>
        <dbReference type="SAM" id="Phobius"/>
    </source>
</evidence>
<feature type="transmembrane region" description="Helical" evidence="8">
    <location>
        <begin position="108"/>
        <end position="129"/>
    </location>
</feature>
<feature type="transmembrane region" description="Helical" evidence="8">
    <location>
        <begin position="308"/>
        <end position="326"/>
    </location>
</feature>
<feature type="transmembrane region" description="Helical" evidence="8">
    <location>
        <begin position="141"/>
        <end position="170"/>
    </location>
</feature>
<gene>
    <name evidence="9" type="ORF">US96_C0027G0016</name>
</gene>
<name>A0A0G0K7E1_9BACT</name>
<dbReference type="GO" id="GO:0071555">
    <property type="term" value="P:cell wall organization"/>
    <property type="evidence" value="ECO:0007669"/>
    <property type="project" value="TreeGrafter"/>
</dbReference>
<evidence type="ECO:0000313" key="10">
    <source>
        <dbReference type="Proteomes" id="UP000034181"/>
    </source>
</evidence>
<protein>
    <submittedName>
        <fullName evidence="9">Undecaprenyl-phosphate N-acetylglucosaminyl 1-phosphate transferase</fullName>
    </submittedName>
</protein>
<dbReference type="EMBL" id="LBUZ01000027">
    <property type="protein sequence ID" value="KKQ74747.1"/>
    <property type="molecule type" value="Genomic_DNA"/>
</dbReference>
<evidence type="ECO:0000256" key="2">
    <source>
        <dbReference type="ARBA" id="ARBA00022475"/>
    </source>
</evidence>
<feature type="transmembrane region" description="Helical" evidence="8">
    <location>
        <begin position="208"/>
        <end position="227"/>
    </location>
</feature>
<organism evidence="9 10">
    <name type="scientific">Candidatus Woesebacteria bacterium GW2011_GWB1_38_5b</name>
    <dbReference type="NCBI Taxonomy" id="1618569"/>
    <lineage>
        <taxon>Bacteria</taxon>
        <taxon>Candidatus Woeseibacteriota</taxon>
    </lineage>
</organism>
<keyword evidence="7" id="KW-0479">Metal-binding</keyword>
<comment type="subcellular location">
    <subcellularLocation>
        <location evidence="1">Cell membrane</location>
        <topology evidence="1">Multi-pass membrane protein</topology>
    </subcellularLocation>
</comment>
<comment type="caution">
    <text evidence="9">The sequence shown here is derived from an EMBL/GenBank/DDBJ whole genome shotgun (WGS) entry which is preliminary data.</text>
</comment>
<feature type="binding site" evidence="7">
    <location>
        <position position="173"/>
    </location>
    <ligand>
        <name>Mg(2+)</name>
        <dbReference type="ChEBI" id="CHEBI:18420"/>
    </ligand>
</feature>
<dbReference type="AlphaFoldDB" id="A0A0G0K7E1"/>
<dbReference type="PANTHER" id="PTHR22926">
    <property type="entry name" value="PHOSPHO-N-ACETYLMURAMOYL-PENTAPEPTIDE-TRANSFERASE"/>
    <property type="match status" value="1"/>
</dbReference>
<feature type="transmembrane region" description="Helical" evidence="8">
    <location>
        <begin position="332"/>
        <end position="353"/>
    </location>
</feature>
<feature type="transmembrane region" description="Helical" evidence="8">
    <location>
        <begin position="80"/>
        <end position="96"/>
    </location>
</feature>
<keyword evidence="6 8" id="KW-0472">Membrane</keyword>
<comment type="cofactor">
    <cofactor evidence="7">
        <name>Mg(2+)</name>
        <dbReference type="ChEBI" id="CHEBI:18420"/>
    </cofactor>
</comment>
<dbReference type="Pfam" id="PF00953">
    <property type="entry name" value="Glycos_transf_4"/>
    <property type="match status" value="1"/>
</dbReference>
<dbReference type="PANTHER" id="PTHR22926:SF3">
    <property type="entry name" value="UNDECAPRENYL-PHOSPHATE ALPHA-N-ACETYLGLUCOSAMINYL 1-PHOSPHATE TRANSFERASE"/>
    <property type="match status" value="1"/>
</dbReference>
<evidence type="ECO:0000256" key="1">
    <source>
        <dbReference type="ARBA" id="ARBA00004651"/>
    </source>
</evidence>
<feature type="transmembrane region" description="Helical" evidence="8">
    <location>
        <begin position="182"/>
        <end position="202"/>
    </location>
</feature>
<keyword evidence="4 8" id="KW-0812">Transmembrane</keyword>
<dbReference type="InterPro" id="IPR000715">
    <property type="entry name" value="Glycosyl_transferase_4"/>
</dbReference>
<evidence type="ECO:0000256" key="7">
    <source>
        <dbReference type="PIRSR" id="PIRSR600715-1"/>
    </source>
</evidence>
<keyword evidence="7" id="KW-0460">Magnesium</keyword>